<dbReference type="RefSeq" id="WP_194041727.1">
    <property type="nucleotide sequence ID" value="NZ_JADEXF010000099.1"/>
</dbReference>
<comment type="caution">
    <text evidence="1">The sequence shown here is derived from an EMBL/GenBank/DDBJ whole genome shotgun (WGS) entry which is preliminary data.</text>
</comment>
<organism evidence="1 2">
    <name type="scientific">Nostoc cf. edaphicum LEGE 07299</name>
    <dbReference type="NCBI Taxonomy" id="2777974"/>
    <lineage>
        <taxon>Bacteria</taxon>
        <taxon>Bacillati</taxon>
        <taxon>Cyanobacteriota</taxon>
        <taxon>Cyanophyceae</taxon>
        <taxon>Nostocales</taxon>
        <taxon>Nostocaceae</taxon>
        <taxon>Nostoc</taxon>
    </lineage>
</organism>
<evidence type="ECO:0008006" key="3">
    <source>
        <dbReference type="Google" id="ProtNLM"/>
    </source>
</evidence>
<accession>A0ABR9TV90</accession>
<keyword evidence="2" id="KW-1185">Reference proteome</keyword>
<name>A0ABR9TV90_9NOSO</name>
<gene>
    <name evidence="1" type="ORF">IQ229_04700</name>
</gene>
<protein>
    <recommendedName>
        <fullName evidence="3">Transposase</fullName>
    </recommendedName>
</protein>
<evidence type="ECO:0000313" key="1">
    <source>
        <dbReference type="EMBL" id="MBE9104264.1"/>
    </source>
</evidence>
<dbReference type="EMBL" id="JADEXF010000099">
    <property type="protein sequence ID" value="MBE9104264.1"/>
    <property type="molecule type" value="Genomic_DNA"/>
</dbReference>
<dbReference type="Proteomes" id="UP000647836">
    <property type="component" value="Unassembled WGS sequence"/>
</dbReference>
<reference evidence="1 2" key="1">
    <citation type="submission" date="2020-10" db="EMBL/GenBank/DDBJ databases">
        <authorList>
            <person name="Castelo-Branco R."/>
            <person name="Eusebio N."/>
            <person name="Adriana R."/>
            <person name="Vieira A."/>
            <person name="Brugerolle De Fraissinette N."/>
            <person name="Rezende De Castro R."/>
            <person name="Schneider M.P."/>
            <person name="Vasconcelos V."/>
            <person name="Leao P.N."/>
        </authorList>
    </citation>
    <scope>NUCLEOTIDE SEQUENCE [LARGE SCALE GENOMIC DNA]</scope>
    <source>
        <strain evidence="1 2">LEGE 07299</strain>
    </source>
</reference>
<proteinExistence type="predicted"/>
<sequence length="140" mass="16034">MAFFVCVLKQIILSLSIVTSLFYPALASIRQYDFPDNSYRSKGELLNQLVLVPGVRHPFVAISKRFVQWSEYAGDKDKSVAPNRWIWEVTIVGCKASQNQTRKYYYQAIDAESRRLITQSSVKEDEQFAGVQTDCCMGHQ</sequence>
<evidence type="ECO:0000313" key="2">
    <source>
        <dbReference type="Proteomes" id="UP000647836"/>
    </source>
</evidence>